<proteinExistence type="predicted"/>
<organism evidence="2 3">
    <name type="scientific">Nocardia callitridis</name>
    <dbReference type="NCBI Taxonomy" id="648753"/>
    <lineage>
        <taxon>Bacteria</taxon>
        <taxon>Bacillati</taxon>
        <taxon>Actinomycetota</taxon>
        <taxon>Actinomycetes</taxon>
        <taxon>Mycobacteriales</taxon>
        <taxon>Nocardiaceae</taxon>
        <taxon>Nocardia</taxon>
    </lineage>
</organism>
<accession>A0ABP9JTE9</accession>
<feature type="compositionally biased region" description="Basic and acidic residues" evidence="1">
    <location>
        <begin position="689"/>
        <end position="698"/>
    </location>
</feature>
<gene>
    <name evidence="2" type="ORF">GCM10023318_06030</name>
</gene>
<comment type="caution">
    <text evidence="2">The sequence shown here is derived from an EMBL/GenBank/DDBJ whole genome shotgun (WGS) entry which is preliminary data.</text>
</comment>
<dbReference type="EMBL" id="BAABJM010000001">
    <property type="protein sequence ID" value="GAA5043894.1"/>
    <property type="molecule type" value="Genomic_DNA"/>
</dbReference>
<keyword evidence="3" id="KW-1185">Reference proteome</keyword>
<evidence type="ECO:0000313" key="2">
    <source>
        <dbReference type="EMBL" id="GAA5043894.1"/>
    </source>
</evidence>
<protein>
    <submittedName>
        <fullName evidence="2">Uncharacterized protein</fullName>
    </submittedName>
</protein>
<name>A0ABP9JTE9_9NOCA</name>
<evidence type="ECO:0000313" key="3">
    <source>
        <dbReference type="Proteomes" id="UP001500603"/>
    </source>
</evidence>
<dbReference type="Proteomes" id="UP001500603">
    <property type="component" value="Unassembled WGS sequence"/>
</dbReference>
<evidence type="ECO:0000256" key="1">
    <source>
        <dbReference type="SAM" id="MobiDB-lite"/>
    </source>
</evidence>
<feature type="region of interest" description="Disordered" evidence="1">
    <location>
        <begin position="1275"/>
        <end position="1323"/>
    </location>
</feature>
<feature type="region of interest" description="Disordered" evidence="1">
    <location>
        <begin position="680"/>
        <end position="708"/>
    </location>
</feature>
<sequence length="1605" mass="177330">MPHLNFHIIGGDLTVRLGDQVGDELVTGVLIGAHHDHSLSHRVQCGERGFDLAELDAQTTQLHLEVGAAQVFQLAVTGPADQVAGAVHPLTVRERVRDEPLDGQVRPCDVAVRQLCAGQVQLTRHARRNRPQPRIQHVDLGVEYRSTDRHGGGVGVGDLVEGDVDGGLGGSVQIVQSRTGELPQPLRGTRGQRLAGGENITETVAFGHPRLGDEHREHGGHEVRGGDGLVDDQFGEVGRIAMSVRSRQHQTSADLQGPEELPYRDVEGRGSLLQHHVRGGEAVFGVHPHQAVDDRRVRDRDTLGFTGRTGSEDDVGGIGRAQRTVPVGVGQRSGGEPGQVELVDTHLSRELGAQVGAGGEHADRSRDIEDVIGALGGMVRVQRDVGATGGRHRVHRDDQVYRTSNAQCHIGFRTYSVVDQPTSQLVHSSGELRICQRRVAARRGVVVGRRVGRTCPLEGDRVRAGRACRLRLEQRHQRRGGIADRRGERGVYRELRGIPALEHPQALRVIEQIEITEHTGGFGHHGAQHAHEPFGEFPREHLIEQIGGVDQLRGHRRFGTCGGLTQRELQVEFRGRLVDTQFGHGESGQLQRGTPEVLEREHHLEQRVPRLRTRRVEHLDQPLERHIGMRERREVMFADPREQIGERPGDVHPRTQHQGVDEHADQVVERLLAATGHRDADGDVVGTAHPREQGGERAVHHHEQRGAARVRDPVEFLDQFARDREAVCPSLIRGNGGPRPRGQAQFVRQPRELVAPEAELLGEQRGGIILRAERIPLPQREIHVLNRQRRPARLARRGARHIGGHQIADKGTHRETVGGDVVDDHREHIIVLAERVRAQPHGRQVGHIEPTHHEFVQIAEQFALGDGDHIQLGDRLVRGKHPLVGDTVTRGVHRAQRLVPGHHIGDRATQRVQIQCALQTHRGRDVVGRGVAVEAVEEPHALLRQRQRRELGTSLLGQRLARAGTGVRFHPCGERGDGRRLEQQAHTHFGAQRGAQPCHHLRGDQRVAAQFEEVVIDADAFDVEHLGEGLGDNLLDRGRGRAERLGLEGRFGQRAPIQLAVGAQRHGVEHHQRRGHHVGGQARGQPRAQRVEVYRRAARGHHITDESITRARVRAHHGHRLGDGIICRQSGFDLTELDPQTTQLHLEVGAAEVADRTGGVPAHQVTGAVHARTAGGERVGHETIGAQVAAPVIAARQLRTGQIQLAGDTRRHRVQPRIQHVRLRIPHREADRHRADNVIGGATVHGVHGELGRAVEVVERDRTDAAYRGDGLRGERLTGHQQRTQRRQRTGGDGLGVEITGEHRQHRRHERGDRHPMFGDDLGQVPRVAVPVGRRDHDPATGRQRAEHLPDRHIEGRGGLEQHDVVGADAVFVGDPTDLVEHRGVRHRDTLGPTGRTGGEDDIRRVLRAQRRDPLGIGDRRRRVVGQRGLVDDQCFATLGREFVGGRGEYTDRVGGIQHIVHPIGGLIEIQRHIPATGLVHRVRGHQQIDRPAHTERDKSLRPDTRFDQVPRQTPCARREFGVGQRGPGSRIDHGHGVGGRGHLCGERGDHRGLVPDGVRGVVVSVHSELGLVLVEQRDIADRDIRILGDRGEQPIQSPGEVLDR</sequence>
<reference evidence="3" key="1">
    <citation type="journal article" date="2019" name="Int. J. Syst. Evol. Microbiol.">
        <title>The Global Catalogue of Microorganisms (GCM) 10K type strain sequencing project: providing services to taxonomists for standard genome sequencing and annotation.</title>
        <authorList>
            <consortium name="The Broad Institute Genomics Platform"/>
            <consortium name="The Broad Institute Genome Sequencing Center for Infectious Disease"/>
            <person name="Wu L."/>
            <person name="Ma J."/>
        </authorList>
    </citation>
    <scope>NUCLEOTIDE SEQUENCE [LARGE SCALE GENOMIC DNA]</scope>
    <source>
        <strain evidence="3">JCM 18298</strain>
    </source>
</reference>